<accession>A0AA38IRR6</accession>
<reference evidence="4" key="1">
    <citation type="journal article" date="2023" name="G3 (Bethesda)">
        <title>Whole genome assemblies of Zophobas morio and Tenebrio molitor.</title>
        <authorList>
            <person name="Kaur S."/>
            <person name="Stinson S.A."/>
            <person name="diCenzo G.C."/>
        </authorList>
    </citation>
    <scope>NUCLEOTIDE SEQUENCE</scope>
    <source>
        <strain evidence="4">QUZm001</strain>
    </source>
</reference>
<evidence type="ECO:0000256" key="1">
    <source>
        <dbReference type="ARBA" id="ARBA00022723"/>
    </source>
</evidence>
<name>A0AA38IRR6_9CUCU</name>
<protein>
    <recommendedName>
        <fullName evidence="6">Zinc finger PHD-type domain-containing protein</fullName>
    </recommendedName>
</protein>
<organism evidence="4 5">
    <name type="scientific">Zophobas morio</name>
    <dbReference type="NCBI Taxonomy" id="2755281"/>
    <lineage>
        <taxon>Eukaryota</taxon>
        <taxon>Metazoa</taxon>
        <taxon>Ecdysozoa</taxon>
        <taxon>Arthropoda</taxon>
        <taxon>Hexapoda</taxon>
        <taxon>Insecta</taxon>
        <taxon>Pterygota</taxon>
        <taxon>Neoptera</taxon>
        <taxon>Endopterygota</taxon>
        <taxon>Coleoptera</taxon>
        <taxon>Polyphaga</taxon>
        <taxon>Cucujiformia</taxon>
        <taxon>Tenebrionidae</taxon>
        <taxon>Zophobas</taxon>
    </lineage>
</organism>
<keyword evidence="5" id="KW-1185">Reference proteome</keyword>
<dbReference type="InterPro" id="IPR013083">
    <property type="entry name" value="Znf_RING/FYVE/PHD"/>
</dbReference>
<dbReference type="CDD" id="cd15517">
    <property type="entry name" value="PHD_TCF19_like"/>
    <property type="match status" value="1"/>
</dbReference>
<dbReference type="EMBL" id="JALNTZ010000002">
    <property type="protein sequence ID" value="KAJ3660168.1"/>
    <property type="molecule type" value="Genomic_DNA"/>
</dbReference>
<dbReference type="SUPFAM" id="SSF57903">
    <property type="entry name" value="FYVE/PHD zinc finger"/>
    <property type="match status" value="1"/>
</dbReference>
<dbReference type="PANTHER" id="PTHR37445:SF3">
    <property type="entry name" value="ZINC FINGER PHD-TYPE DOMAIN-CONTAINING PROTEIN"/>
    <property type="match status" value="1"/>
</dbReference>
<dbReference type="Gene3D" id="3.30.40.10">
    <property type="entry name" value="Zinc/RING finger domain, C3HC4 (zinc finger)"/>
    <property type="match status" value="1"/>
</dbReference>
<evidence type="ECO:0000313" key="5">
    <source>
        <dbReference type="Proteomes" id="UP001168821"/>
    </source>
</evidence>
<gene>
    <name evidence="4" type="ORF">Zmor_004636</name>
</gene>
<evidence type="ECO:0000256" key="3">
    <source>
        <dbReference type="ARBA" id="ARBA00022833"/>
    </source>
</evidence>
<keyword evidence="2" id="KW-0863">Zinc-finger</keyword>
<dbReference type="PANTHER" id="PTHR37445">
    <property type="entry name" value="PROTEIN CBG24663"/>
    <property type="match status" value="1"/>
</dbReference>
<dbReference type="PROSITE" id="PS01359">
    <property type="entry name" value="ZF_PHD_1"/>
    <property type="match status" value="1"/>
</dbReference>
<evidence type="ECO:0000313" key="4">
    <source>
        <dbReference type="EMBL" id="KAJ3660168.1"/>
    </source>
</evidence>
<sequence>MSGCNLCNKKTRATECVTCDICRKLVHTECARLSDIEIECLKSKSRVMHYYCDKCDIISTINCLKEEIRNLKLEVSELKNKNDDNELFKKSTDKIASGDIDVHVVEDELITEIMDRQSRANNLIIYNLPESTSSTDGERKHDDTTSVMNLIGEQVISEESLRKLRRIGSKNTRRIRPLLMTVSSSADVINILRNYRTKNNVYINRDLTVKQRNLSFAVRKDFKQRCDNGEKDIKLKYFNGIPKIVSVTQENNRKNINVPSE</sequence>
<keyword evidence="3" id="KW-0862">Zinc</keyword>
<dbReference type="GO" id="GO:0008270">
    <property type="term" value="F:zinc ion binding"/>
    <property type="evidence" value="ECO:0007669"/>
    <property type="project" value="UniProtKB-KW"/>
</dbReference>
<comment type="caution">
    <text evidence="4">The sequence shown here is derived from an EMBL/GenBank/DDBJ whole genome shotgun (WGS) entry which is preliminary data.</text>
</comment>
<evidence type="ECO:0008006" key="6">
    <source>
        <dbReference type="Google" id="ProtNLM"/>
    </source>
</evidence>
<dbReference type="InterPro" id="IPR019786">
    <property type="entry name" value="Zinc_finger_PHD-type_CS"/>
</dbReference>
<proteinExistence type="predicted"/>
<dbReference type="Proteomes" id="UP001168821">
    <property type="component" value="Unassembled WGS sequence"/>
</dbReference>
<keyword evidence="1" id="KW-0479">Metal-binding</keyword>
<dbReference type="AlphaFoldDB" id="A0AA38IRR6"/>
<dbReference type="InterPro" id="IPR011011">
    <property type="entry name" value="Znf_FYVE_PHD"/>
</dbReference>
<evidence type="ECO:0000256" key="2">
    <source>
        <dbReference type="ARBA" id="ARBA00022771"/>
    </source>
</evidence>